<sequence>MKVLQILDQAFRTVVEEQDETILWLIQCMQKKIEHTDIDQLQLLLTGQAVYYTQQKKQQPQLKIGDWQQTQPANINTDIGNLISSHIPIYVVYEDLWDRGLEMEALREGIQVVNRQQLVPIFEQADQIWHW</sequence>
<dbReference type="InterPro" id="IPR027396">
    <property type="entry name" value="DsrEFH-like"/>
</dbReference>
<dbReference type="SUPFAM" id="SSF75169">
    <property type="entry name" value="DsrEFH-like"/>
    <property type="match status" value="1"/>
</dbReference>
<organism evidence="1 2">
    <name type="scientific">Methylophaga marina</name>
    <dbReference type="NCBI Taxonomy" id="45495"/>
    <lineage>
        <taxon>Bacteria</taxon>
        <taxon>Pseudomonadati</taxon>
        <taxon>Pseudomonadota</taxon>
        <taxon>Gammaproteobacteria</taxon>
        <taxon>Thiotrichales</taxon>
        <taxon>Piscirickettsiaceae</taxon>
        <taxon>Methylophaga</taxon>
    </lineage>
</organism>
<keyword evidence="2" id="KW-1185">Reference proteome</keyword>
<name>A0ABP3D1S7_9GAMM</name>
<gene>
    <name evidence="1" type="ORF">GCM10008964_10270</name>
</gene>
<reference evidence="2" key="1">
    <citation type="journal article" date="2019" name="Int. J. Syst. Evol. Microbiol.">
        <title>The Global Catalogue of Microorganisms (GCM) 10K type strain sequencing project: providing services to taxonomists for standard genome sequencing and annotation.</title>
        <authorList>
            <consortium name="The Broad Institute Genomics Platform"/>
            <consortium name="The Broad Institute Genome Sequencing Center for Infectious Disease"/>
            <person name="Wu L."/>
            <person name="Ma J."/>
        </authorList>
    </citation>
    <scope>NUCLEOTIDE SEQUENCE [LARGE SCALE GENOMIC DNA]</scope>
    <source>
        <strain evidence="2">JCM 6886</strain>
    </source>
</reference>
<comment type="caution">
    <text evidence="1">The sequence shown here is derived from an EMBL/GenBank/DDBJ whole genome shotgun (WGS) entry which is preliminary data.</text>
</comment>
<dbReference type="Proteomes" id="UP001501476">
    <property type="component" value="Unassembled WGS sequence"/>
</dbReference>
<protein>
    <submittedName>
        <fullName evidence="1">Uncharacterized protein</fullName>
    </submittedName>
</protein>
<dbReference type="Gene3D" id="3.40.1260.10">
    <property type="entry name" value="DsrEFH-like"/>
    <property type="match status" value="1"/>
</dbReference>
<evidence type="ECO:0000313" key="2">
    <source>
        <dbReference type="Proteomes" id="UP001501476"/>
    </source>
</evidence>
<accession>A0ABP3D1S7</accession>
<proteinExistence type="predicted"/>
<dbReference type="RefSeq" id="WP_343749568.1">
    <property type="nucleotide sequence ID" value="NZ_BAAADG010000003.1"/>
</dbReference>
<dbReference type="EMBL" id="BAAADG010000003">
    <property type="protein sequence ID" value="GAA0220678.1"/>
    <property type="molecule type" value="Genomic_DNA"/>
</dbReference>
<evidence type="ECO:0000313" key="1">
    <source>
        <dbReference type="EMBL" id="GAA0220678.1"/>
    </source>
</evidence>